<dbReference type="AlphaFoldDB" id="A0A3N9WQZ4"/>
<comment type="caution">
    <text evidence="1">The sequence shown here is derived from an EMBL/GenBank/DDBJ whole genome shotgun (WGS) entry which is preliminary data.</text>
</comment>
<gene>
    <name evidence="1" type="ORF">DLJ58_30230</name>
</gene>
<name>A0A3N9WQZ4_9ACTN</name>
<protein>
    <submittedName>
        <fullName evidence="1">Uncharacterized protein</fullName>
    </submittedName>
</protein>
<reference evidence="1 2" key="1">
    <citation type="submission" date="2018-05" db="EMBL/GenBank/DDBJ databases">
        <title>Micromonospora from Atacama Desert.</title>
        <authorList>
            <person name="Carro L."/>
            <person name="Goodfellow M."/>
            <person name="Klenk H.-P."/>
        </authorList>
    </citation>
    <scope>NUCLEOTIDE SEQUENCE [LARGE SCALE GENOMIC DNA]</scope>
    <source>
        <strain evidence="1 2">LB32</strain>
    </source>
</reference>
<keyword evidence="2" id="KW-1185">Reference proteome</keyword>
<sequence length="34" mass="3626">MGLGTGHLCLLRMRRSYAQGPQGGEGRSSVVITH</sequence>
<accession>A0A3N9WQZ4</accession>
<organism evidence="1 2">
    <name type="scientific">Micromonospora arida</name>
    <dbReference type="NCBI Taxonomy" id="2203715"/>
    <lineage>
        <taxon>Bacteria</taxon>
        <taxon>Bacillati</taxon>
        <taxon>Actinomycetota</taxon>
        <taxon>Actinomycetes</taxon>
        <taxon>Micromonosporales</taxon>
        <taxon>Micromonosporaceae</taxon>
        <taxon>Micromonospora</taxon>
    </lineage>
</organism>
<dbReference type="EMBL" id="QGSY01000301">
    <property type="protein sequence ID" value="RQX03119.1"/>
    <property type="molecule type" value="Genomic_DNA"/>
</dbReference>
<evidence type="ECO:0000313" key="2">
    <source>
        <dbReference type="Proteomes" id="UP000266889"/>
    </source>
</evidence>
<proteinExistence type="predicted"/>
<dbReference type="Proteomes" id="UP000266889">
    <property type="component" value="Unassembled WGS sequence"/>
</dbReference>
<evidence type="ECO:0000313" key="1">
    <source>
        <dbReference type="EMBL" id="RQX03119.1"/>
    </source>
</evidence>